<sequence>MPIWITPLATSGRPQVNSHNLTRGPVATRRCARLRPRPTDAYWPRIPTVLSWVKRSDSRSM</sequence>
<dbReference type="EMBL" id="VDEP01000506">
    <property type="protein sequence ID" value="KAA1068129.1"/>
    <property type="molecule type" value="Genomic_DNA"/>
</dbReference>
<dbReference type="AlphaFoldDB" id="A0A5B0LVS5"/>
<name>A0A5B0LVS5_PUCGR</name>
<dbReference type="Proteomes" id="UP000325313">
    <property type="component" value="Unassembled WGS sequence"/>
</dbReference>
<proteinExistence type="predicted"/>
<evidence type="ECO:0000313" key="1">
    <source>
        <dbReference type="EMBL" id="KAA1068129.1"/>
    </source>
</evidence>
<reference evidence="1 2" key="1">
    <citation type="submission" date="2019-05" db="EMBL/GenBank/DDBJ databases">
        <title>Emergence of the Ug99 lineage of the wheat stem rust pathogen through somatic hybridization.</title>
        <authorList>
            <person name="Li F."/>
            <person name="Upadhyaya N.M."/>
            <person name="Sperschneider J."/>
            <person name="Matny O."/>
            <person name="Nguyen-Phuc H."/>
            <person name="Mago R."/>
            <person name="Raley C."/>
            <person name="Miller M.E."/>
            <person name="Silverstein K.A.T."/>
            <person name="Henningsen E."/>
            <person name="Hirsch C.D."/>
            <person name="Visser B."/>
            <person name="Pretorius Z.A."/>
            <person name="Steffenson B.J."/>
            <person name="Schwessinger B."/>
            <person name="Dodds P.N."/>
            <person name="Figueroa M."/>
        </authorList>
    </citation>
    <scope>NUCLEOTIDE SEQUENCE [LARGE SCALE GENOMIC DNA]</scope>
    <source>
        <strain evidence="1 2">Ug99</strain>
    </source>
</reference>
<gene>
    <name evidence="1" type="ORF">PGTUg99_019649</name>
</gene>
<evidence type="ECO:0000313" key="2">
    <source>
        <dbReference type="Proteomes" id="UP000325313"/>
    </source>
</evidence>
<comment type="caution">
    <text evidence="1">The sequence shown here is derived from an EMBL/GenBank/DDBJ whole genome shotgun (WGS) entry which is preliminary data.</text>
</comment>
<protein>
    <submittedName>
        <fullName evidence="1">Uncharacterized protein</fullName>
    </submittedName>
</protein>
<accession>A0A5B0LVS5</accession>
<organism evidence="1 2">
    <name type="scientific">Puccinia graminis f. sp. tritici</name>
    <dbReference type="NCBI Taxonomy" id="56615"/>
    <lineage>
        <taxon>Eukaryota</taxon>
        <taxon>Fungi</taxon>
        <taxon>Dikarya</taxon>
        <taxon>Basidiomycota</taxon>
        <taxon>Pucciniomycotina</taxon>
        <taxon>Pucciniomycetes</taxon>
        <taxon>Pucciniales</taxon>
        <taxon>Pucciniaceae</taxon>
        <taxon>Puccinia</taxon>
    </lineage>
</organism>